<dbReference type="PANTHER" id="PTHR43215:SF14">
    <property type="entry name" value="RADIAL SPOKE HEAD 1 HOMOLOG"/>
    <property type="match status" value="1"/>
</dbReference>
<evidence type="ECO:0000256" key="1">
    <source>
        <dbReference type="ARBA" id="ARBA00004496"/>
    </source>
</evidence>
<organism evidence="9 10">
    <name type="scientific">Trichodelitschia bisporula</name>
    <dbReference type="NCBI Taxonomy" id="703511"/>
    <lineage>
        <taxon>Eukaryota</taxon>
        <taxon>Fungi</taxon>
        <taxon>Dikarya</taxon>
        <taxon>Ascomycota</taxon>
        <taxon>Pezizomycotina</taxon>
        <taxon>Dothideomycetes</taxon>
        <taxon>Dothideomycetes incertae sedis</taxon>
        <taxon>Phaeotrichales</taxon>
        <taxon>Phaeotrichaceae</taxon>
        <taxon>Trichodelitschia</taxon>
    </lineage>
</organism>
<gene>
    <name evidence="9" type="ORF">EJ06DRAFT_553169</name>
</gene>
<keyword evidence="5" id="KW-0863">Zinc-finger</keyword>
<dbReference type="InterPro" id="IPR038765">
    <property type="entry name" value="Papain-like_cys_pep_sf"/>
</dbReference>
<evidence type="ECO:0000259" key="8">
    <source>
        <dbReference type="PROSITE" id="PS50144"/>
    </source>
</evidence>
<feature type="domain" description="RING-type" evidence="7">
    <location>
        <begin position="1262"/>
        <end position="1297"/>
    </location>
</feature>
<evidence type="ECO:0000256" key="3">
    <source>
        <dbReference type="ARBA" id="ARBA00022737"/>
    </source>
</evidence>
<keyword evidence="5" id="KW-0862">Zinc</keyword>
<dbReference type="InterPro" id="IPR002083">
    <property type="entry name" value="MATH/TRAF_dom"/>
</dbReference>
<dbReference type="GO" id="GO:0005829">
    <property type="term" value="C:cytosol"/>
    <property type="evidence" value="ECO:0007669"/>
    <property type="project" value="TreeGrafter"/>
</dbReference>
<dbReference type="Gene3D" id="3.10.20.90">
    <property type="entry name" value="Phosphatidylinositol 3-kinase Catalytic Subunit, Chain A, domain 1"/>
    <property type="match status" value="1"/>
</dbReference>
<dbReference type="Gene3D" id="3.90.70.10">
    <property type="entry name" value="Cysteine proteinases"/>
    <property type="match status" value="1"/>
</dbReference>
<evidence type="ECO:0000256" key="6">
    <source>
        <dbReference type="SAM" id="MobiDB-lite"/>
    </source>
</evidence>
<dbReference type="Pfam" id="PF00443">
    <property type="entry name" value="UCH"/>
    <property type="match status" value="1"/>
</dbReference>
<dbReference type="InterPro" id="IPR013083">
    <property type="entry name" value="Znf_RING/FYVE/PHD"/>
</dbReference>
<dbReference type="SUPFAM" id="SSF82185">
    <property type="entry name" value="Histone H3 K4-specific methyltransferase SET7/9 N-terminal domain"/>
    <property type="match status" value="1"/>
</dbReference>
<dbReference type="PROSITE" id="PS50089">
    <property type="entry name" value="ZF_RING_2"/>
    <property type="match status" value="1"/>
</dbReference>
<keyword evidence="10" id="KW-1185">Reference proteome</keyword>
<feature type="region of interest" description="Disordered" evidence="6">
    <location>
        <begin position="1"/>
        <end position="176"/>
    </location>
</feature>
<evidence type="ECO:0000256" key="2">
    <source>
        <dbReference type="ARBA" id="ARBA00022490"/>
    </source>
</evidence>
<dbReference type="Gene3D" id="3.30.40.10">
    <property type="entry name" value="Zinc/RING finger domain, C3HC4 (zinc finger)"/>
    <property type="match status" value="1"/>
</dbReference>
<protein>
    <recommendedName>
        <fullName evidence="11">RING-type domain-containing protein</fullName>
    </recommendedName>
</protein>
<dbReference type="InterPro" id="IPR001841">
    <property type="entry name" value="Znf_RING"/>
</dbReference>
<name>A0A6G1I8E1_9PEZI</name>
<evidence type="ECO:0008006" key="11">
    <source>
        <dbReference type="Google" id="ProtNLM"/>
    </source>
</evidence>
<dbReference type="SUPFAM" id="SSF54001">
    <property type="entry name" value="Cysteine proteinases"/>
    <property type="match status" value="1"/>
</dbReference>
<dbReference type="SMART" id="SM00184">
    <property type="entry name" value="RING"/>
    <property type="match status" value="1"/>
</dbReference>
<dbReference type="Pfam" id="PF02493">
    <property type="entry name" value="MORN"/>
    <property type="match status" value="3"/>
</dbReference>
<dbReference type="Gene3D" id="2.60.210.10">
    <property type="entry name" value="Apoptosis, Tumor Necrosis Factor Receptor Associated Protein 2, Chain A"/>
    <property type="match status" value="1"/>
</dbReference>
<keyword evidence="4" id="KW-0833">Ubl conjugation pathway</keyword>
<dbReference type="InterPro" id="IPR001394">
    <property type="entry name" value="Peptidase_C19_UCH"/>
</dbReference>
<dbReference type="SUPFAM" id="SSF49599">
    <property type="entry name" value="TRAF domain-like"/>
    <property type="match status" value="1"/>
</dbReference>
<dbReference type="InterPro" id="IPR024729">
    <property type="entry name" value="USP7_ICP0-binding_dom"/>
</dbReference>
<accession>A0A6G1I8E1</accession>
<feature type="region of interest" description="Disordered" evidence="6">
    <location>
        <begin position="277"/>
        <end position="324"/>
    </location>
</feature>
<comment type="subcellular location">
    <subcellularLocation>
        <location evidence="1">Cytoplasm</location>
    </subcellularLocation>
</comment>
<dbReference type="GO" id="GO:0004843">
    <property type="term" value="F:cysteine-type deubiquitinase activity"/>
    <property type="evidence" value="ECO:0007669"/>
    <property type="project" value="InterPro"/>
</dbReference>
<keyword evidence="5" id="KW-0479">Metal-binding</keyword>
<dbReference type="SMART" id="SM00698">
    <property type="entry name" value="MORN"/>
    <property type="match status" value="4"/>
</dbReference>
<dbReference type="InterPro" id="IPR008974">
    <property type="entry name" value="TRAF-like"/>
</dbReference>
<evidence type="ECO:0000313" key="10">
    <source>
        <dbReference type="Proteomes" id="UP000799640"/>
    </source>
</evidence>
<reference evidence="9" key="1">
    <citation type="journal article" date="2020" name="Stud. Mycol.">
        <title>101 Dothideomycetes genomes: a test case for predicting lifestyles and emergence of pathogens.</title>
        <authorList>
            <person name="Haridas S."/>
            <person name="Albert R."/>
            <person name="Binder M."/>
            <person name="Bloem J."/>
            <person name="Labutti K."/>
            <person name="Salamov A."/>
            <person name="Andreopoulos B."/>
            <person name="Baker S."/>
            <person name="Barry K."/>
            <person name="Bills G."/>
            <person name="Bluhm B."/>
            <person name="Cannon C."/>
            <person name="Castanera R."/>
            <person name="Culley D."/>
            <person name="Daum C."/>
            <person name="Ezra D."/>
            <person name="Gonzalez J."/>
            <person name="Henrissat B."/>
            <person name="Kuo A."/>
            <person name="Liang C."/>
            <person name="Lipzen A."/>
            <person name="Lutzoni F."/>
            <person name="Magnuson J."/>
            <person name="Mondo S."/>
            <person name="Nolan M."/>
            <person name="Ohm R."/>
            <person name="Pangilinan J."/>
            <person name="Park H.-J."/>
            <person name="Ramirez L."/>
            <person name="Alfaro M."/>
            <person name="Sun H."/>
            <person name="Tritt A."/>
            <person name="Yoshinaga Y."/>
            <person name="Zwiers L.-H."/>
            <person name="Turgeon B."/>
            <person name="Goodwin S."/>
            <person name="Spatafora J."/>
            <person name="Crous P."/>
            <person name="Grigoriev I."/>
        </authorList>
    </citation>
    <scope>NUCLEOTIDE SEQUENCE</scope>
    <source>
        <strain evidence="9">CBS 262.69</strain>
    </source>
</reference>
<dbReference type="InterPro" id="IPR003409">
    <property type="entry name" value="MORN"/>
</dbReference>
<evidence type="ECO:0000256" key="4">
    <source>
        <dbReference type="ARBA" id="ARBA00022786"/>
    </source>
</evidence>
<proteinExistence type="predicted"/>
<feature type="compositionally biased region" description="Pro residues" evidence="6">
    <location>
        <begin position="891"/>
        <end position="927"/>
    </location>
</feature>
<sequence length="1310" mass="146250">MDEPEDMDMSTSTTFPAQNHDRQVQVNTVEAMDGVAHNPSSDSAAETVAPPADPSLNEPLNTDIAAEDIMDTTPDGSPAPVPPLDPEEVQLNAPLPPAQATNPPPVPAADPTDETAVPQPSQAEIVVVEAEEAQPLSTPASPRAGTPAADDGGEDSDSEEEEEERVWQEIIEDTSVPDEQELKEMAETGATDVSALEHAYWESKTFTPLTDPESRPGPSGRIDWEIKYNGTKEKPNKDLVMKSPVTRIGGYDWQIKFYPRGNDSDYLSVYVECLTVAPPPKKDEPTSKSKRKGRKGEEPKTEEPKAETPPLPSQPEGPVEYQHTPIPMINGVPVPKRRSVAAQVSVILYNPLEPRVGHYRTCLHRFCENSPDWGWTRFHGPYYEIQHRHRGQLMALLRNDTLAFTSYIRVVEDDTNCLWEHPSRENPWNCLAMTGLRGLTSDLRPQSGGNLVSAVSTWMLLKPFRQLLYEAVAPDRVRDRRTKPKPLLAAFQKIIYGMRQPSDFDTKTTVPLDDIFEAFEWYGIDKHIDKMDVIEVWEVLRAKLEQELQDTPLANRLNELFGPAKDRTVNKPSYKAPVRGCESVQQAVEKAQDLVDSTHELPHVLQIELERQQFDEKARSWKKLADMLKLDDHIQLKDTWYTLYGFIVHKDNLQSGVYNSVLRPNGPRSKWYTFKNGRDDNQVVCLTKSQAIEAHEGIAPGKPMVETAPVAYVVSYIRDDIAEHAFDNESEPVWDVPEWIVEKFAKMSDSDIPLFHSIFGAYYESQIKQHKGPVELQVIDPRAFKEHEGPGLIDYYDPKWASSPHVFNITVPADAQRLEIRDHIAKARGISKPRRCVLILEKKTGNFLFPSFTPFTPAYVDVQVTAGELVLHGFNRLMLYVLDEADLPPPPPPMIPPPPMQVLPPAPPPALDPPPVAATPPAPPPGEDVPMTGAEDPVPVQDSIPPVPVQDGIPPVPAPVDTEMGGVTETPTPVEVPTPLQEPAAVEDVPPTMIPPPIPPMPVPTLGGFIPSPPQLDLSIPPPPPPAAIPARAEDIIFFLKVFKPATQQLVHKGTYMARKSARIDHTVNKLLSSGKDTALQLWEENATDAAHSLRRRKTFADEELRCGAIIIVQPQMPDEIANELRERGLHTDITHFLRARSDLRNFPNWCSGRFILDYFSTERYEGDMVARQAHGIGHRVYHNGNSYRGSFVLGERQGDGVMVYANGDVYEGTWERGMQHGQGQYVEASTGNKYEGGWRHDKRHGEGVTTWKVAQETERLCRICWDEGAEAAFYDCGHVVACLGCAKRMDQCPVCRKRVLSVMKLFYVS</sequence>
<dbReference type="Pfam" id="PF12436">
    <property type="entry name" value="USP7_ICP0_bdg"/>
    <property type="match status" value="1"/>
</dbReference>
<dbReference type="GO" id="GO:0016579">
    <property type="term" value="P:protein deubiquitination"/>
    <property type="evidence" value="ECO:0007669"/>
    <property type="project" value="InterPro"/>
</dbReference>
<keyword evidence="2" id="KW-0963">Cytoplasm</keyword>
<dbReference type="PROSITE" id="PS50144">
    <property type="entry name" value="MATH"/>
    <property type="match status" value="1"/>
</dbReference>
<dbReference type="Pfam" id="PF13920">
    <property type="entry name" value="zf-C3HC4_3"/>
    <property type="match status" value="1"/>
</dbReference>
<dbReference type="OrthoDB" id="294378at2759"/>
<keyword evidence="3" id="KW-0677">Repeat</keyword>
<feature type="domain" description="MATH" evidence="8">
    <location>
        <begin position="219"/>
        <end position="408"/>
    </location>
</feature>
<evidence type="ECO:0000259" key="7">
    <source>
        <dbReference type="PROSITE" id="PS50089"/>
    </source>
</evidence>
<dbReference type="PANTHER" id="PTHR43215">
    <property type="entry name" value="RADIAL SPOKE HEAD 1 HOMOLOG"/>
    <property type="match status" value="1"/>
</dbReference>
<feature type="region of interest" description="Disordered" evidence="6">
    <location>
        <begin position="205"/>
        <end position="226"/>
    </location>
</feature>
<evidence type="ECO:0000313" key="9">
    <source>
        <dbReference type="EMBL" id="KAF2404255.1"/>
    </source>
</evidence>
<dbReference type="EMBL" id="ML996688">
    <property type="protein sequence ID" value="KAF2404255.1"/>
    <property type="molecule type" value="Genomic_DNA"/>
</dbReference>
<evidence type="ECO:0000256" key="5">
    <source>
        <dbReference type="PROSITE-ProRule" id="PRU00175"/>
    </source>
</evidence>
<dbReference type="Gene3D" id="2.20.110.10">
    <property type="entry name" value="Histone H3 K4-specific methyltransferase SET7/9 N-terminal domain"/>
    <property type="match status" value="1"/>
</dbReference>
<dbReference type="SUPFAM" id="SSF57850">
    <property type="entry name" value="RING/U-box"/>
    <property type="match status" value="1"/>
</dbReference>
<feature type="compositionally biased region" description="Acidic residues" evidence="6">
    <location>
        <begin position="151"/>
        <end position="176"/>
    </location>
</feature>
<dbReference type="GO" id="GO:0008270">
    <property type="term" value="F:zinc ion binding"/>
    <property type="evidence" value="ECO:0007669"/>
    <property type="project" value="UniProtKB-KW"/>
</dbReference>
<feature type="compositionally biased region" description="Basic and acidic residues" evidence="6">
    <location>
        <begin position="295"/>
        <end position="306"/>
    </location>
</feature>
<dbReference type="Proteomes" id="UP000799640">
    <property type="component" value="Unassembled WGS sequence"/>
</dbReference>
<feature type="region of interest" description="Disordered" evidence="6">
    <location>
        <begin position="891"/>
        <end position="941"/>
    </location>
</feature>
<feature type="compositionally biased region" description="Pro residues" evidence="6">
    <location>
        <begin position="94"/>
        <end position="108"/>
    </location>
</feature>